<dbReference type="SUPFAM" id="SSF53850">
    <property type="entry name" value="Periplasmic binding protein-like II"/>
    <property type="match status" value="1"/>
</dbReference>
<dbReference type="InterPro" id="IPR039424">
    <property type="entry name" value="SBP_5"/>
</dbReference>
<keyword evidence="6" id="KW-1185">Reference proteome</keyword>
<dbReference type="EMBL" id="FRXO01000002">
    <property type="protein sequence ID" value="SHO63115.1"/>
    <property type="molecule type" value="Genomic_DNA"/>
</dbReference>
<evidence type="ECO:0000313" key="5">
    <source>
        <dbReference type="EMBL" id="SHO63115.1"/>
    </source>
</evidence>
<dbReference type="AlphaFoldDB" id="A0A1M7ZDY1"/>
<dbReference type="InterPro" id="IPR000914">
    <property type="entry name" value="SBP_5_dom"/>
</dbReference>
<dbReference type="GO" id="GO:0015833">
    <property type="term" value="P:peptide transport"/>
    <property type="evidence" value="ECO:0007669"/>
    <property type="project" value="TreeGrafter"/>
</dbReference>
<protein>
    <submittedName>
        <fullName evidence="5">Microcin C transport system substrate-binding protein</fullName>
    </submittedName>
</protein>
<evidence type="ECO:0000256" key="2">
    <source>
        <dbReference type="ARBA" id="ARBA00005695"/>
    </source>
</evidence>
<sequence length="638" mass="70108">MMRGRLASFEPSRRTVLAAAAGFAVGGLGPLSVARAFAQSAPAAGAAAPAGPSHGLSVFGDLKYPADFTHFDWVNPDAPKGGRMVFMPPSWGYNQNVQTFNTLNSFVLKGDAPPRMELVFASLMTRALDEPDAIYGLAAETVEIDASGNVCRFVLRDGLTFHDGSPLTADDVAFSLTILKIEGHPQISETIREMVKAEADGPKAVVVTYSGRQTRQLQQFVAQLPIFSRAYYSGREFGASTLSPPLGSGPYKVGRLEAGRFIEYERVADWWGRDLPASRGLGNFDVIRIPFYREMTVSFEALKTGEVTFREEFISRNWATGYDFPAARDGRVKRATLPDQRPAGAQGFFLNMRRPRFADVRVRQAIGLCFDFEWANKALFYGLYTRTQSFFQNSDMMAQGEPDAAELALLEPHRDRLPQAVFGPAVTAPVSDGSGQDRKLLRQAAGLMAEAGWTHAAGKLVDAGGRPFTIEFLDSDPSLSRVVQPFIRNLRLIGIEANERVVDPVQYQSRVRDYDFDATIRRFSLSATPGEEIRTMWGSKAGAQPGSNNLAGISDPVVDSLIETMISAPTRAEMTTAARALDRVLRAIVPWVPNWYRATYLVAYWDRFGFPAEPPRYGFPPELTWWSDPGKAGPGQGG</sequence>
<evidence type="ECO:0000256" key="1">
    <source>
        <dbReference type="ARBA" id="ARBA00004418"/>
    </source>
</evidence>
<feature type="domain" description="Solute-binding protein family 5" evidence="4">
    <location>
        <begin position="136"/>
        <end position="543"/>
    </location>
</feature>
<gene>
    <name evidence="5" type="ORF">SAMN02745172_01276</name>
</gene>
<accession>A0A1M7ZDY1</accession>
<comment type="similarity">
    <text evidence="2">Belongs to the bacterial solute-binding protein 5 family.</text>
</comment>
<dbReference type="InterPro" id="IPR030678">
    <property type="entry name" value="Peptide/Ni-bd"/>
</dbReference>
<evidence type="ECO:0000259" key="4">
    <source>
        <dbReference type="Pfam" id="PF00496"/>
    </source>
</evidence>
<dbReference type="InterPro" id="IPR006311">
    <property type="entry name" value="TAT_signal"/>
</dbReference>
<dbReference type="GO" id="GO:0042884">
    <property type="term" value="P:microcin transport"/>
    <property type="evidence" value="ECO:0007669"/>
    <property type="project" value="TreeGrafter"/>
</dbReference>
<evidence type="ECO:0000313" key="6">
    <source>
        <dbReference type="Proteomes" id="UP000186406"/>
    </source>
</evidence>
<proteinExistence type="inferred from homology"/>
<dbReference type="GO" id="GO:0030288">
    <property type="term" value="C:outer membrane-bounded periplasmic space"/>
    <property type="evidence" value="ECO:0007669"/>
    <property type="project" value="TreeGrafter"/>
</dbReference>
<dbReference type="PIRSF" id="PIRSF002741">
    <property type="entry name" value="MppA"/>
    <property type="match status" value="1"/>
</dbReference>
<dbReference type="Gene3D" id="3.10.105.10">
    <property type="entry name" value="Dipeptide-binding Protein, Domain 3"/>
    <property type="match status" value="1"/>
</dbReference>
<dbReference type="CDD" id="cd08497">
    <property type="entry name" value="MbnE-like"/>
    <property type="match status" value="1"/>
</dbReference>
<reference evidence="5 6" key="1">
    <citation type="submission" date="2016-12" db="EMBL/GenBank/DDBJ databases">
        <authorList>
            <person name="Song W.-J."/>
            <person name="Kurnit D.M."/>
        </authorList>
    </citation>
    <scope>NUCLEOTIDE SEQUENCE [LARGE SCALE GENOMIC DNA]</scope>
    <source>
        <strain evidence="5 6">DSM 19599</strain>
    </source>
</reference>
<evidence type="ECO:0000256" key="3">
    <source>
        <dbReference type="ARBA" id="ARBA00022729"/>
    </source>
</evidence>
<comment type="subcellular location">
    <subcellularLocation>
        <location evidence="1">Periplasm</location>
    </subcellularLocation>
</comment>
<dbReference type="Pfam" id="PF00496">
    <property type="entry name" value="SBP_bac_5"/>
    <property type="match status" value="1"/>
</dbReference>
<dbReference type="Proteomes" id="UP000186406">
    <property type="component" value="Unassembled WGS sequence"/>
</dbReference>
<keyword evidence="3" id="KW-0732">Signal</keyword>
<name>A0A1M7ZDY1_9HYPH</name>
<dbReference type="PROSITE" id="PS51318">
    <property type="entry name" value="TAT"/>
    <property type="match status" value="1"/>
</dbReference>
<dbReference type="PANTHER" id="PTHR30290:SF64">
    <property type="entry name" value="ABC TRANSPORTER PERIPLASMIC BINDING PROTEIN"/>
    <property type="match status" value="1"/>
</dbReference>
<dbReference type="GO" id="GO:0043190">
    <property type="term" value="C:ATP-binding cassette (ABC) transporter complex"/>
    <property type="evidence" value="ECO:0007669"/>
    <property type="project" value="InterPro"/>
</dbReference>
<organism evidence="5 6">
    <name type="scientific">Pseudoxanthobacter soli DSM 19599</name>
    <dbReference type="NCBI Taxonomy" id="1123029"/>
    <lineage>
        <taxon>Bacteria</taxon>
        <taxon>Pseudomonadati</taxon>
        <taxon>Pseudomonadota</taxon>
        <taxon>Alphaproteobacteria</taxon>
        <taxon>Hyphomicrobiales</taxon>
        <taxon>Segnochrobactraceae</taxon>
        <taxon>Pseudoxanthobacter</taxon>
    </lineage>
</organism>
<dbReference type="GO" id="GO:1904680">
    <property type="term" value="F:peptide transmembrane transporter activity"/>
    <property type="evidence" value="ECO:0007669"/>
    <property type="project" value="TreeGrafter"/>
</dbReference>
<dbReference type="Gene3D" id="3.40.190.10">
    <property type="entry name" value="Periplasmic binding protein-like II"/>
    <property type="match status" value="1"/>
</dbReference>
<dbReference type="STRING" id="1123029.SAMN02745172_01276"/>
<dbReference type="PANTHER" id="PTHR30290">
    <property type="entry name" value="PERIPLASMIC BINDING COMPONENT OF ABC TRANSPORTER"/>
    <property type="match status" value="1"/>
</dbReference>